<dbReference type="EMBL" id="JF946695">
    <property type="protein sequence ID" value="AFI24967.1"/>
    <property type="molecule type" value="Genomic_DNA"/>
</dbReference>
<protein>
    <submittedName>
        <fullName evidence="1">Leishmanolysin-like peptidase</fullName>
    </submittedName>
</protein>
<dbReference type="GeneID" id="12978809"/>
<sequence length="71" mass="7691">MFELKKSVFETWEEVPRGLLVKSPAGIHIKLNSDTTAYTADANSIGGWSGGWIEIPTSISWGVGPFEAVPL</sequence>
<dbReference type="OrthoDB" id="38618at10239"/>
<name>I1V1I9_9CAUD</name>
<dbReference type="RefSeq" id="YP_006382977.1">
    <property type="nucleotide sequence ID" value="NC_017973.1"/>
</dbReference>
<accession>I1V1I9</accession>
<evidence type="ECO:0000313" key="1">
    <source>
        <dbReference type="EMBL" id="AFI24967.1"/>
    </source>
</evidence>
<proteinExistence type="predicted"/>
<dbReference type="KEGG" id="vg:12978809"/>
<keyword evidence="2" id="KW-1185">Reference proteome</keyword>
<reference evidence="1 2" key="1">
    <citation type="journal article" date="2012" name="J. Virol.">
        <title>Biology of a Novel Mycobacteriophage, SWU1, Isolated from Chinese Soil as Revealed by Genomic Characteristics.</title>
        <authorList>
            <person name="Fan X."/>
            <person name="Teng T."/>
            <person name="Wang H."/>
            <person name="Xie J."/>
        </authorList>
    </citation>
    <scope>NUCLEOTIDE SEQUENCE [LARGE SCALE GENOMIC DNA]</scope>
</reference>
<organism evidence="1 2">
    <name type="scientific">Mycobacterium phage SWU1</name>
    <dbReference type="NCBI Taxonomy" id="1175504"/>
    <lineage>
        <taxon>Viruses</taxon>
        <taxon>Duplodnaviria</taxon>
        <taxon>Heunggongvirae</taxon>
        <taxon>Uroviricota</taxon>
        <taxon>Caudoviricetes</taxon>
        <taxon>Fromanvirus</taxon>
        <taxon>Fromanvirus SWU1</taxon>
    </lineage>
</organism>
<dbReference type="Proteomes" id="UP000002876">
    <property type="component" value="Segment"/>
</dbReference>
<evidence type="ECO:0000313" key="2">
    <source>
        <dbReference type="Proteomes" id="UP000002876"/>
    </source>
</evidence>